<protein>
    <submittedName>
        <fullName evidence="1">D-amino acid dehydrogenase small subunit-like protein</fullName>
    </submittedName>
</protein>
<accession>A0A2K3MLR6</accession>
<dbReference type="EMBL" id="ASHM01067143">
    <property type="protein sequence ID" value="PNX91704.1"/>
    <property type="molecule type" value="Genomic_DNA"/>
</dbReference>
<dbReference type="STRING" id="57577.A0A2K3MLR6"/>
<name>A0A2K3MLR6_TRIPR</name>
<dbReference type="Proteomes" id="UP000236291">
    <property type="component" value="Unassembled WGS sequence"/>
</dbReference>
<evidence type="ECO:0000313" key="2">
    <source>
        <dbReference type="Proteomes" id="UP000236291"/>
    </source>
</evidence>
<evidence type="ECO:0000313" key="1">
    <source>
        <dbReference type="EMBL" id="PNX91704.1"/>
    </source>
</evidence>
<dbReference type="ExpressionAtlas" id="A0A2K3MLR6">
    <property type="expression patterns" value="baseline"/>
</dbReference>
<sequence>MHRISSKEFSASCCSSNGSIGDTEEVIKSLDLEVYHYLINMAGIFVDDTQNTWESSIWDLSMRSHQLWTTMADNLQEQGLDPMMELGWKKTGIVAVSLSFYGTDACHLAAYKMYSGIMNEPISVQSRTSSGNEEELKRYFRQHFLTVESVFGLKFAKLRLIEPQFAKLSMLKVRAKQLSEAGLIAEYLSNSDLSKREPDLLVD</sequence>
<gene>
    <name evidence="1" type="ORF">L195_g047837</name>
</gene>
<reference evidence="1 2" key="1">
    <citation type="journal article" date="2014" name="Am. J. Bot.">
        <title>Genome assembly and annotation for red clover (Trifolium pratense; Fabaceae).</title>
        <authorList>
            <person name="Istvanek J."/>
            <person name="Jaros M."/>
            <person name="Krenek A."/>
            <person name="Repkova J."/>
        </authorList>
    </citation>
    <scope>NUCLEOTIDE SEQUENCE [LARGE SCALE GENOMIC DNA]</scope>
    <source>
        <strain evidence="2">cv. Tatra</strain>
        <tissue evidence="1">Young leaves</tissue>
    </source>
</reference>
<organism evidence="1 2">
    <name type="scientific">Trifolium pratense</name>
    <name type="common">Red clover</name>
    <dbReference type="NCBI Taxonomy" id="57577"/>
    <lineage>
        <taxon>Eukaryota</taxon>
        <taxon>Viridiplantae</taxon>
        <taxon>Streptophyta</taxon>
        <taxon>Embryophyta</taxon>
        <taxon>Tracheophyta</taxon>
        <taxon>Spermatophyta</taxon>
        <taxon>Magnoliopsida</taxon>
        <taxon>eudicotyledons</taxon>
        <taxon>Gunneridae</taxon>
        <taxon>Pentapetalae</taxon>
        <taxon>rosids</taxon>
        <taxon>fabids</taxon>
        <taxon>Fabales</taxon>
        <taxon>Fabaceae</taxon>
        <taxon>Papilionoideae</taxon>
        <taxon>50 kb inversion clade</taxon>
        <taxon>NPAAA clade</taxon>
        <taxon>Hologalegina</taxon>
        <taxon>IRL clade</taxon>
        <taxon>Trifolieae</taxon>
        <taxon>Trifolium</taxon>
    </lineage>
</organism>
<comment type="caution">
    <text evidence="1">The sequence shown here is derived from an EMBL/GenBank/DDBJ whole genome shotgun (WGS) entry which is preliminary data.</text>
</comment>
<dbReference type="AlphaFoldDB" id="A0A2K3MLR6"/>
<reference evidence="1 2" key="2">
    <citation type="journal article" date="2017" name="Front. Plant Sci.">
        <title>Gene Classification and Mining of Molecular Markers Useful in Red Clover (Trifolium pratense) Breeding.</title>
        <authorList>
            <person name="Istvanek J."/>
            <person name="Dluhosova J."/>
            <person name="Dluhos P."/>
            <person name="Patkova L."/>
            <person name="Nedelnik J."/>
            <person name="Repkova J."/>
        </authorList>
    </citation>
    <scope>NUCLEOTIDE SEQUENCE [LARGE SCALE GENOMIC DNA]</scope>
    <source>
        <strain evidence="2">cv. Tatra</strain>
        <tissue evidence="1">Young leaves</tissue>
    </source>
</reference>
<proteinExistence type="predicted"/>